<feature type="compositionally biased region" description="Low complexity" evidence="2">
    <location>
        <begin position="1110"/>
        <end position="1128"/>
    </location>
</feature>
<evidence type="ECO:0000256" key="1">
    <source>
        <dbReference type="SAM" id="Coils"/>
    </source>
</evidence>
<organism evidence="4 5">
    <name type="scientific">Cristinia sonorae</name>
    <dbReference type="NCBI Taxonomy" id="1940300"/>
    <lineage>
        <taxon>Eukaryota</taxon>
        <taxon>Fungi</taxon>
        <taxon>Dikarya</taxon>
        <taxon>Basidiomycota</taxon>
        <taxon>Agaricomycotina</taxon>
        <taxon>Agaricomycetes</taxon>
        <taxon>Agaricomycetidae</taxon>
        <taxon>Agaricales</taxon>
        <taxon>Pleurotineae</taxon>
        <taxon>Stephanosporaceae</taxon>
        <taxon>Cristinia</taxon>
    </lineage>
</organism>
<feature type="compositionally biased region" description="Low complexity" evidence="2">
    <location>
        <begin position="818"/>
        <end position="834"/>
    </location>
</feature>
<feature type="region of interest" description="Disordered" evidence="2">
    <location>
        <begin position="1038"/>
        <end position="1066"/>
    </location>
</feature>
<keyword evidence="3" id="KW-0812">Transmembrane</keyword>
<feature type="compositionally biased region" description="Polar residues" evidence="2">
    <location>
        <begin position="766"/>
        <end position="778"/>
    </location>
</feature>
<feature type="region of interest" description="Disordered" evidence="2">
    <location>
        <begin position="1341"/>
        <end position="1365"/>
    </location>
</feature>
<feature type="compositionally biased region" description="Low complexity" evidence="2">
    <location>
        <begin position="871"/>
        <end position="892"/>
    </location>
</feature>
<feature type="region of interest" description="Disordered" evidence="2">
    <location>
        <begin position="1187"/>
        <end position="1216"/>
    </location>
</feature>
<evidence type="ECO:0000313" key="4">
    <source>
        <dbReference type="EMBL" id="KAH8105982.1"/>
    </source>
</evidence>
<feature type="compositionally biased region" description="Polar residues" evidence="2">
    <location>
        <begin position="79"/>
        <end position="102"/>
    </location>
</feature>
<sequence>MRRRHGIPDNDHRPFNVAYAAATRARQELEAEARRSRRVSLEPQASAHTSSELFVTPTASTRQRHNQIQSQAAPYRPSSPAQVSNHPVNSYYSDGENISTFAGTPRTVPEQFSTRERSSRRSRLSTLPAYGKHALEEEEDAVVDHVKESKKSRVDGGNHIDGNEDAGWTGEAEKDDSGMEVDEDAYTAAGRGSKRSASMEGEDHLNHDRIGSKRMRKVSRNKSSEAGDQEMEDADSVHGLPSITRGKKRDRGEAGSVFGGDESVLDEEEGKPKRHTRRRTASHKKTSVSSRGQKRGRANSGDSEAEEDEKPMKRSMRQRRGQQSTDDSDLSMDDGMVSHDPLCKGRRIGEEWEVNGVVYKVGPNGQRLRQALVRRPRPRFPMPKDSEHPDRNANIDVFVETWLSDEQYQEAKERHELAWQESSPRQTAEPESPGDVSDVAPAKPGKNLLWSSTTKGSSPAAQRRPFRHSTVATVGLRVNPFEHSNGTTGRRISSVQSAPLLTPDSPKLHSSKSYSKWEKQDLEAVAMAKLREKAQKQIAATAEKPFISPPAPQTNGISDDKKETHAAPNNVFKLPAAPASTASTDSKPALASAGSTTSSFAKPAVPSEPVKPLSISFPPGPLATPSSETKPTTSSPVSNSSVTAGSSAPAPAPTNLFAPSTATAAGSSPTAPSSAPNFFAKSGAASAVGNTLTVPSPGAPVPSGFFAKSQVQPAVASASTTAPPSSSQPTSAAASAPLFSFKAPTTAPSQSTSTQQNMPTFGHGMQAQNGGSTPSTGFNILGAASKSDPTKQPESASVAAPPGESLFTRIGSFAVPTTSAPTAAPVTSSSTFSFGKQTAPANEAKPAVSSMASATPATGVKFNFFANPSTTTASGASPTPTPTPTTVTPSTGGAFGAASKFTGSCSSAPTTSSPLAAPPTTASTAPKPTFSFGNSTTPSTSSTPAAGPSFGVSSNGATGSAFGSASAFGANTAPVAATSPFGAISTPATNGSAFGTSSSSATSPFGAANSTNPALPFGTSPAAAASPFSFGITTTPASNKSAVGMTSTPAATSTSQPSQSGFGGFGSTGFGNGASTAFGSGSNIFGGQGTAAFAPKPAEENKGTLKFNFSAPPTSSTATSGAEGAAPANGTQPALSAFGFGNPSSTTTSTFSFGASSSQKQRRTSPGAFSWLYLFRVVSDTRHGMLSNNALATPRPRPPAKARRSPSLNFPSLPPPPPYAPRLEVLLDSPIGVTTQLLGTTGGEDTEESDVPPGAVEEWMNEKSKEELSDLLLKAGGLIKERETELGLTSALVKSLYHNNIALKTKHEALLSRLPANVTRTPSPPLVDVPACPSPLSQSPHYYTASLPHTPIDSPASRSPPLPPLGHHRRISVTPAEIALLADQNAELLDKLETLEEESERNDQIGRRKLKKLEQEIQWLKEELEETQAKEQEMAEKAKILNDAELQRKKEEREERLRNLKEQAASDSEDPFDDIRDFAPAPELPRSGSAKTFCAPLTTPAPPPVNMSTKPVPTDSSLLAASPFPHPPRSPAPRPEYALIAELLKKIQELEETNQQITREQRSTEDRYRAVQRDAESIRRAYDYLEDDSSDVRVLDTASSDLPPSGSAEETIKFSSIRRTIDGDINSFLEDGVDEEDFINGISLEMFSTTRENILPPPPGNKSASGHKSRKSVVGLFDSPESSKQSNLRAAYPPTLDVSPSFRSDNPTDLADMSTWSTAAVDSFDVGSPAMPSSLGLTLPPNSSRFGSISLGKQSLGSELGSEFGDDWGQNAGNYHLRSSSLYDLTHVTAASRANTPSPIAEQALVFHTPPGSPPPPSESAWEDLDESPDPAGTSVSGSMTPVRPKRMSLLIDPPTPSPRSNRNSLALREARSIRNLRLSETVRARTNRWVEGRYAGAESSALSVPMRRRRSMRAQVHGHTNRGSDASMIFSETFDVVVRQLSFRGEDDLAEEDEDVALGNPKAVSSPAATNANAIAMLPRRKEGFVGFILEVWLWLQFAVVVMVFLWAMARRGPKSVLKEAEKRKASGTVRR</sequence>
<dbReference type="EMBL" id="JAEVFJ010000003">
    <property type="protein sequence ID" value="KAH8105982.1"/>
    <property type="molecule type" value="Genomic_DNA"/>
</dbReference>
<feature type="compositionally biased region" description="Basic and acidic residues" evidence="2">
    <location>
        <begin position="142"/>
        <end position="162"/>
    </location>
</feature>
<feature type="coiled-coil region" evidence="1">
    <location>
        <begin position="1540"/>
        <end position="1567"/>
    </location>
</feature>
<feature type="region of interest" description="Disordered" evidence="2">
    <location>
        <begin position="409"/>
        <end position="515"/>
    </location>
</feature>
<feature type="region of interest" description="Disordered" evidence="2">
    <location>
        <begin position="818"/>
        <end position="837"/>
    </location>
</feature>
<feature type="compositionally biased region" description="Polar residues" evidence="2">
    <location>
        <begin position="449"/>
        <end position="460"/>
    </location>
</feature>
<feature type="compositionally biased region" description="Basic and acidic residues" evidence="2">
    <location>
        <begin position="201"/>
        <end position="211"/>
    </location>
</feature>
<name>A0A8K0XTK2_9AGAR</name>
<evidence type="ECO:0000313" key="5">
    <source>
        <dbReference type="Proteomes" id="UP000813824"/>
    </source>
</evidence>
<keyword evidence="1" id="KW-0175">Coiled coil</keyword>
<feature type="region of interest" description="Disordered" evidence="2">
    <location>
        <begin position="1103"/>
        <end position="1141"/>
    </location>
</feature>
<dbReference type="PANTHER" id="PTHR24216">
    <property type="entry name" value="PAXILLIN-RELATED"/>
    <property type="match status" value="1"/>
</dbReference>
<feature type="transmembrane region" description="Helical" evidence="3">
    <location>
        <begin position="1986"/>
        <end position="2010"/>
    </location>
</feature>
<feature type="compositionally biased region" description="Basic and acidic residues" evidence="2">
    <location>
        <begin position="409"/>
        <end position="418"/>
    </location>
</feature>
<dbReference type="PANTHER" id="PTHR24216:SF65">
    <property type="entry name" value="PAXILLIN-LIKE PROTEIN 1"/>
    <property type="match status" value="1"/>
</dbReference>
<feature type="compositionally biased region" description="Low complexity" evidence="2">
    <location>
        <begin position="575"/>
        <end position="589"/>
    </location>
</feature>
<reference evidence="4" key="1">
    <citation type="journal article" date="2021" name="New Phytol.">
        <title>Evolutionary innovations through gain and loss of genes in the ectomycorrhizal Boletales.</title>
        <authorList>
            <person name="Wu G."/>
            <person name="Miyauchi S."/>
            <person name="Morin E."/>
            <person name="Kuo A."/>
            <person name="Drula E."/>
            <person name="Varga T."/>
            <person name="Kohler A."/>
            <person name="Feng B."/>
            <person name="Cao Y."/>
            <person name="Lipzen A."/>
            <person name="Daum C."/>
            <person name="Hundley H."/>
            <person name="Pangilinan J."/>
            <person name="Johnson J."/>
            <person name="Barry K."/>
            <person name="LaButti K."/>
            <person name="Ng V."/>
            <person name="Ahrendt S."/>
            <person name="Min B."/>
            <person name="Choi I.G."/>
            <person name="Park H."/>
            <person name="Plett J.M."/>
            <person name="Magnuson J."/>
            <person name="Spatafora J.W."/>
            <person name="Nagy L.G."/>
            <person name="Henrissat B."/>
            <person name="Grigoriev I.V."/>
            <person name="Yang Z.L."/>
            <person name="Xu J."/>
            <person name="Martin F.M."/>
        </authorList>
    </citation>
    <scope>NUCLEOTIDE SEQUENCE</scope>
    <source>
        <strain evidence="4">KKN 215</strain>
    </source>
</reference>
<gene>
    <name evidence="4" type="ORF">BXZ70DRAFT_904066</name>
</gene>
<comment type="caution">
    <text evidence="4">The sequence shown here is derived from an EMBL/GenBank/DDBJ whole genome shotgun (WGS) entry which is preliminary data.</text>
</comment>
<feature type="compositionally biased region" description="Polar residues" evidence="2">
    <location>
        <begin position="46"/>
        <end position="72"/>
    </location>
</feature>
<feature type="region of interest" description="Disordered" evidence="2">
    <location>
        <begin position="1651"/>
        <end position="1706"/>
    </location>
</feature>
<feature type="compositionally biased region" description="Low complexity" evidence="2">
    <location>
        <begin position="658"/>
        <end position="676"/>
    </location>
</feature>
<feature type="region of interest" description="Disordered" evidence="2">
    <location>
        <begin position="369"/>
        <end position="393"/>
    </location>
</feature>
<feature type="compositionally biased region" description="Low complexity" evidence="2">
    <location>
        <begin position="711"/>
        <end position="756"/>
    </location>
</feature>
<protein>
    <submittedName>
        <fullName evidence="4">Uncharacterized protein</fullName>
    </submittedName>
</protein>
<evidence type="ECO:0000256" key="3">
    <source>
        <dbReference type="SAM" id="Phobius"/>
    </source>
</evidence>
<keyword evidence="3" id="KW-0472">Membrane</keyword>
<feature type="region of interest" description="Disordered" evidence="2">
    <location>
        <begin position="1449"/>
        <end position="1534"/>
    </location>
</feature>
<feature type="compositionally biased region" description="Basic and acidic residues" evidence="2">
    <location>
        <begin position="1449"/>
        <end position="1461"/>
    </location>
</feature>
<keyword evidence="3" id="KW-1133">Transmembrane helix</keyword>
<feature type="compositionally biased region" description="Low complexity" evidence="2">
    <location>
        <begin position="624"/>
        <end position="649"/>
    </location>
</feature>
<feature type="region of interest" description="Disordered" evidence="2">
    <location>
        <begin position="1805"/>
        <end position="1866"/>
    </location>
</feature>
<feature type="region of interest" description="Disordered" evidence="2">
    <location>
        <begin position="871"/>
        <end position="894"/>
    </location>
</feature>
<feature type="compositionally biased region" description="Pro residues" evidence="2">
    <location>
        <begin position="1524"/>
        <end position="1534"/>
    </location>
</feature>
<keyword evidence="5" id="KW-1185">Reference proteome</keyword>
<dbReference type="OrthoDB" id="9451547at2759"/>
<feature type="compositionally biased region" description="Polar residues" evidence="2">
    <location>
        <begin position="1506"/>
        <end position="1519"/>
    </location>
</feature>
<feature type="region of interest" description="Disordered" evidence="2">
    <location>
        <begin position="27"/>
        <end position="349"/>
    </location>
</feature>
<dbReference type="Proteomes" id="UP000813824">
    <property type="component" value="Unassembled WGS sequence"/>
</dbReference>
<proteinExistence type="predicted"/>
<accession>A0A8K0XTK2</accession>
<feature type="compositionally biased region" description="Polar residues" evidence="2">
    <location>
        <begin position="482"/>
        <end position="499"/>
    </location>
</feature>
<feature type="compositionally biased region" description="Low complexity" evidence="2">
    <location>
        <begin position="1046"/>
        <end position="1060"/>
    </location>
</feature>
<feature type="region of interest" description="Disordered" evidence="2">
    <location>
        <begin position="536"/>
        <end position="802"/>
    </location>
</feature>
<feature type="compositionally biased region" description="Basic and acidic residues" evidence="2">
    <location>
        <begin position="382"/>
        <end position="393"/>
    </location>
</feature>
<feature type="region of interest" description="Disordered" evidence="2">
    <location>
        <begin position="907"/>
        <end position="948"/>
    </location>
</feature>
<evidence type="ECO:0000256" key="2">
    <source>
        <dbReference type="SAM" id="MobiDB-lite"/>
    </source>
</evidence>
<feature type="compositionally biased region" description="Basic residues" evidence="2">
    <location>
        <begin position="272"/>
        <end position="297"/>
    </location>
</feature>